<keyword evidence="2" id="KW-1185">Reference proteome</keyword>
<dbReference type="EMBL" id="CP029206">
    <property type="protein sequence ID" value="AWI51399.1"/>
    <property type="molecule type" value="Genomic_DNA"/>
</dbReference>
<evidence type="ECO:0000313" key="2">
    <source>
        <dbReference type="Proteomes" id="UP000244920"/>
    </source>
</evidence>
<gene>
    <name evidence="1" type="ORF">DDU33_07825</name>
</gene>
<evidence type="ECO:0000313" key="1">
    <source>
        <dbReference type="EMBL" id="AWI51399.1"/>
    </source>
</evidence>
<name>A0A2U8FK85_9PAST</name>
<dbReference type="RefSeq" id="WP_108924253.1">
    <property type="nucleotide sequence ID" value="NZ_CP029206.1"/>
</dbReference>
<proteinExistence type="predicted"/>
<dbReference type="CDD" id="cd11530">
    <property type="entry name" value="NTP-PPase_DR2231_like"/>
    <property type="match status" value="1"/>
</dbReference>
<dbReference type="KEGG" id="apor:DDU33_07825"/>
<dbReference type="Gene3D" id="1.10.3420.10">
    <property type="entry name" value="putative ntp pyrophosphohydrolase like domain"/>
    <property type="match status" value="1"/>
</dbReference>
<dbReference type="InterPro" id="IPR033653">
    <property type="entry name" value="NTP-PPase_DR2231-like"/>
</dbReference>
<evidence type="ECO:0008006" key="3">
    <source>
        <dbReference type="Google" id="ProtNLM"/>
    </source>
</evidence>
<sequence>MNENTINLNQIENWFKTAVPSPTIDSQRVQISCHFEEVAEMLECLGLFEGLFCAGHKLFELSAHLRKFDNNNKFIEHLSEKEKIELLDALCDQIVTAIGVAHMFGFNIQGALKEVADSNDSKFEDGKPVFNDYGKIEKGKHYFKPNLERFV</sequence>
<accession>A0A2U8FK85</accession>
<dbReference type="InterPro" id="IPR023292">
    <property type="entry name" value="NTP_PyroPHydrolase-like_dom_sf"/>
</dbReference>
<dbReference type="Proteomes" id="UP000244920">
    <property type="component" value="Chromosome"/>
</dbReference>
<organism evidence="1 2">
    <name type="scientific">Actinobacillus porcitonsillarum</name>
    <dbReference type="NCBI Taxonomy" id="189834"/>
    <lineage>
        <taxon>Bacteria</taxon>
        <taxon>Pseudomonadati</taxon>
        <taxon>Pseudomonadota</taxon>
        <taxon>Gammaproteobacteria</taxon>
        <taxon>Pasteurellales</taxon>
        <taxon>Pasteurellaceae</taxon>
        <taxon>Actinobacillus</taxon>
    </lineage>
</organism>
<reference evidence="2" key="1">
    <citation type="submission" date="2018-05" db="EMBL/GenBank/DDBJ databases">
        <title>Complete genome sequence of Actinobacillus porcitonsillarum reference strain 9953L55 (CCUG 46996).</title>
        <authorList>
            <person name="Dona V."/>
            <person name="Perreten V."/>
        </authorList>
    </citation>
    <scope>NUCLEOTIDE SEQUENCE [LARGE SCALE GENOMIC DNA]</scope>
    <source>
        <strain evidence="2">9953L55</strain>
    </source>
</reference>
<dbReference type="AlphaFoldDB" id="A0A2U8FK85"/>
<protein>
    <recommendedName>
        <fullName evidence="3">Phosphoribosyl-ATP pyrophosphohydrolase</fullName>
    </recommendedName>
</protein>